<dbReference type="CDD" id="cd07341">
    <property type="entry name" value="M56_BlaR1_MecR1_like"/>
    <property type="match status" value="1"/>
</dbReference>
<dbReference type="EC" id="3.5.1.28" evidence="2"/>
<dbReference type="SUPFAM" id="SSF53187">
    <property type="entry name" value="Zn-dependent exopeptidases"/>
    <property type="match status" value="1"/>
</dbReference>
<evidence type="ECO:0000256" key="1">
    <source>
        <dbReference type="ARBA" id="ARBA00001561"/>
    </source>
</evidence>
<keyword evidence="7" id="KW-1185">Reference proteome</keyword>
<evidence type="ECO:0000256" key="3">
    <source>
        <dbReference type="ARBA" id="ARBA00022801"/>
    </source>
</evidence>
<sequence>MVSFIIPALTIENKREVSVDNKATELKAAYGNYISFEENINDDNANVAQPHNWKQIVEYGYYAVLIAFLLRILLTMGYIRYAINKFEMLKLGSVVFVKKNSKIKNCTFLNKIIIDSSLTIEEQKMVIRHESVHVKQGHGFDKLLVNIACCILWFNPIIYLWRIAIDNNHEFLADEEASETIDKNVYASLLLNLASQTNNSVANNFSKLPLKNRIMMMYKKPNNPVKRLTYFAVIPLVLVCSFAFVNRKEVIVEKERMSNQLQSTRKVDFSKTNYFLSNGIVENNNLMEEQVLIIDAGHGGEDNSSVALDGQKEKDLNLRAVMFLKEEALKRGIKVVLTRSDDRFLSLRDRLPKQQGTAFISIHHNSKPITANKAFDGIEVYVSKLNRNIKGAERLGTGILSKLNRLDGMAVRDSLGNVNLLLLRDSKMPSVLIEMGNIADGKSLNYINNEKNIRRISNLILDGFESFFKAGC</sequence>
<dbReference type="Pfam" id="PF05569">
    <property type="entry name" value="Peptidase_M56"/>
    <property type="match status" value="1"/>
</dbReference>
<protein>
    <recommendedName>
        <fullName evidence="2">N-acetylmuramoyl-L-alanine amidase</fullName>
        <ecNumber evidence="2">3.5.1.28</ecNumber>
    </recommendedName>
</protein>
<reference evidence="7" key="1">
    <citation type="journal article" date="2019" name="Int. J. Syst. Evol. Microbiol.">
        <title>The Global Catalogue of Microorganisms (GCM) 10K type strain sequencing project: providing services to taxonomists for standard genome sequencing and annotation.</title>
        <authorList>
            <consortium name="The Broad Institute Genomics Platform"/>
            <consortium name="The Broad Institute Genome Sequencing Center for Infectious Disease"/>
            <person name="Wu L."/>
            <person name="Ma J."/>
        </authorList>
    </citation>
    <scope>NUCLEOTIDE SEQUENCE [LARGE SCALE GENOMIC DNA]</scope>
    <source>
        <strain evidence="7">JCM 17338</strain>
    </source>
</reference>
<dbReference type="EMBL" id="BAABAK010000004">
    <property type="protein sequence ID" value="GAA3958998.1"/>
    <property type="molecule type" value="Genomic_DNA"/>
</dbReference>
<dbReference type="PANTHER" id="PTHR30404:SF0">
    <property type="entry name" value="N-ACETYLMURAMOYL-L-ALANINE AMIDASE AMIC"/>
    <property type="match status" value="1"/>
</dbReference>
<dbReference type="Proteomes" id="UP001501081">
    <property type="component" value="Unassembled WGS sequence"/>
</dbReference>
<evidence type="ECO:0000256" key="4">
    <source>
        <dbReference type="SAM" id="Phobius"/>
    </source>
</evidence>
<accession>A0ABP7P3A9</accession>
<gene>
    <name evidence="6" type="ORF">GCM10022246_10630</name>
</gene>
<dbReference type="Pfam" id="PF01520">
    <property type="entry name" value="Amidase_3"/>
    <property type="match status" value="1"/>
</dbReference>
<dbReference type="InterPro" id="IPR008756">
    <property type="entry name" value="Peptidase_M56"/>
</dbReference>
<dbReference type="SMART" id="SM00646">
    <property type="entry name" value="Ami_3"/>
    <property type="match status" value="1"/>
</dbReference>
<dbReference type="InterPro" id="IPR002508">
    <property type="entry name" value="MurNAc-LAA_cat"/>
</dbReference>
<keyword evidence="3" id="KW-0378">Hydrolase</keyword>
<keyword evidence="4" id="KW-1133">Transmembrane helix</keyword>
<feature type="transmembrane region" description="Helical" evidence="4">
    <location>
        <begin position="227"/>
        <end position="245"/>
    </location>
</feature>
<feature type="domain" description="MurNAc-LAA" evidence="5">
    <location>
        <begin position="348"/>
        <end position="465"/>
    </location>
</feature>
<dbReference type="InterPro" id="IPR050695">
    <property type="entry name" value="N-acetylmuramoyl_amidase_3"/>
</dbReference>
<evidence type="ECO:0000313" key="6">
    <source>
        <dbReference type="EMBL" id="GAA3958998.1"/>
    </source>
</evidence>
<comment type="catalytic activity">
    <reaction evidence="1">
        <text>Hydrolyzes the link between N-acetylmuramoyl residues and L-amino acid residues in certain cell-wall glycopeptides.</text>
        <dbReference type="EC" id="3.5.1.28"/>
    </reaction>
</comment>
<proteinExistence type="predicted"/>
<evidence type="ECO:0000256" key="2">
    <source>
        <dbReference type="ARBA" id="ARBA00011901"/>
    </source>
</evidence>
<keyword evidence="4" id="KW-0812">Transmembrane</keyword>
<dbReference type="PANTHER" id="PTHR30404">
    <property type="entry name" value="N-ACETYLMURAMOYL-L-ALANINE AMIDASE"/>
    <property type="match status" value="1"/>
</dbReference>
<dbReference type="CDD" id="cd02696">
    <property type="entry name" value="MurNAc-LAA"/>
    <property type="match status" value="1"/>
</dbReference>
<evidence type="ECO:0000313" key="7">
    <source>
        <dbReference type="Proteomes" id="UP001501081"/>
    </source>
</evidence>
<keyword evidence="4" id="KW-0472">Membrane</keyword>
<evidence type="ECO:0000259" key="5">
    <source>
        <dbReference type="SMART" id="SM00646"/>
    </source>
</evidence>
<feature type="transmembrane region" description="Helical" evidence="4">
    <location>
        <begin position="59"/>
        <end position="81"/>
    </location>
</feature>
<comment type="caution">
    <text evidence="6">The sequence shown here is derived from an EMBL/GenBank/DDBJ whole genome shotgun (WGS) entry which is preliminary data.</text>
</comment>
<organism evidence="6 7">
    <name type="scientific">Pedobacter ginsengiterrae</name>
    <dbReference type="NCBI Taxonomy" id="871696"/>
    <lineage>
        <taxon>Bacteria</taxon>
        <taxon>Pseudomonadati</taxon>
        <taxon>Bacteroidota</taxon>
        <taxon>Sphingobacteriia</taxon>
        <taxon>Sphingobacteriales</taxon>
        <taxon>Sphingobacteriaceae</taxon>
        <taxon>Pedobacter</taxon>
    </lineage>
</organism>
<name>A0ABP7P3A9_9SPHI</name>
<dbReference type="Gene3D" id="3.40.630.40">
    <property type="entry name" value="Zn-dependent exopeptidases"/>
    <property type="match status" value="1"/>
</dbReference>
<feature type="transmembrane region" description="Helical" evidence="4">
    <location>
        <begin position="143"/>
        <end position="165"/>
    </location>
</feature>